<dbReference type="InterPro" id="IPR003409">
    <property type="entry name" value="MORN"/>
</dbReference>
<dbReference type="Pfam" id="PF12796">
    <property type="entry name" value="Ank_2"/>
    <property type="match status" value="2"/>
</dbReference>
<comment type="caution">
    <text evidence="8">The sequence shown here is derived from an EMBL/GenBank/DDBJ whole genome shotgun (WGS) entry which is preliminary data.</text>
</comment>
<evidence type="ECO:0000313" key="9">
    <source>
        <dbReference type="EMBL" id="CAF4184218.1"/>
    </source>
</evidence>
<feature type="repeat" description="ANK" evidence="7">
    <location>
        <begin position="402"/>
        <end position="434"/>
    </location>
</feature>
<organism evidence="8 10">
    <name type="scientific">Didymodactylos carnosus</name>
    <dbReference type="NCBI Taxonomy" id="1234261"/>
    <lineage>
        <taxon>Eukaryota</taxon>
        <taxon>Metazoa</taxon>
        <taxon>Spiralia</taxon>
        <taxon>Gnathifera</taxon>
        <taxon>Rotifera</taxon>
        <taxon>Eurotatoria</taxon>
        <taxon>Bdelloidea</taxon>
        <taxon>Philodinida</taxon>
        <taxon>Philodinidae</taxon>
        <taxon>Didymodactylos</taxon>
    </lineage>
</organism>
<dbReference type="InterPro" id="IPR002110">
    <property type="entry name" value="Ankyrin_rpt"/>
</dbReference>
<reference evidence="8" key="1">
    <citation type="submission" date="2021-02" db="EMBL/GenBank/DDBJ databases">
        <authorList>
            <person name="Nowell W R."/>
        </authorList>
    </citation>
    <scope>NUCLEOTIDE SEQUENCE</scope>
</reference>
<comment type="pathway">
    <text evidence="1">Protein modification; protein ubiquitination.</text>
</comment>
<dbReference type="SUPFAM" id="SSF48403">
    <property type="entry name" value="Ankyrin repeat"/>
    <property type="match status" value="2"/>
</dbReference>
<protein>
    <recommendedName>
        <fullName evidence="6">Protein fem-1 homolog B</fullName>
    </recommendedName>
</protein>
<keyword evidence="4 7" id="KW-0040">ANK repeat</keyword>
<proteinExistence type="inferred from homology"/>
<dbReference type="InterPro" id="IPR036770">
    <property type="entry name" value="Ankyrin_rpt-contain_sf"/>
</dbReference>
<dbReference type="AlphaFoldDB" id="A0A815FWI2"/>
<dbReference type="Proteomes" id="UP000663829">
    <property type="component" value="Unassembled WGS sequence"/>
</dbReference>
<evidence type="ECO:0000256" key="3">
    <source>
        <dbReference type="ARBA" id="ARBA00022786"/>
    </source>
</evidence>
<comment type="similarity">
    <text evidence="5">Belongs to the fem-1 family.</text>
</comment>
<dbReference type="PANTHER" id="PTHR24173:SF78">
    <property type="entry name" value="PROTEIN FEM-1 HOMOLOG B"/>
    <property type="match status" value="1"/>
</dbReference>
<evidence type="ECO:0000256" key="4">
    <source>
        <dbReference type="ARBA" id="ARBA00023043"/>
    </source>
</evidence>
<dbReference type="Gene3D" id="2.20.110.10">
    <property type="entry name" value="Histone H3 K4-specific methyltransferase SET7/9 N-terminal domain"/>
    <property type="match status" value="1"/>
</dbReference>
<gene>
    <name evidence="8" type="ORF">GPM918_LOCUS29940</name>
    <name evidence="9" type="ORF">SRO942_LOCUS30537</name>
</gene>
<sequence>MNFSVNLSYENDRYQYMGEYRNGKRHGEGRCRYFESPCLEWEGQWLDDKWHMGILTWQSRSNPCIGRWNGGKTLGVFTSQCGDVYKGEWKEGGIAHGCGFVQYADGMSYKGNGMWRNGSRHGHGKMTYRDSKQEFNTEWSYGRMLEPKVDVFDIIKTLEAFSKEIDDTHQYKPIKKLINFTYSIIRSEAKRTGNPDRLLIVLETILANIRPEYINLFINDLIQDRKSKCNILILAANNGFYKIVEAILKRFNVNVELEGFIKYENQIIDGVTALWCAALCGNLPIVQTLVEHGANINHWTKLHSTPLRAACFFNSFDVAKYLIDHGADVNIQHTSMSDTCLMLASYKGYLEICKYLLEKGCKVNMTDNDGSTALHCATEQDHLVVVQCLIDNGADISIKNRWGFTPLMLAALTPNEDIANYLINKTADLQESIEGLELLATSYANDDVSIFNFEKVYSYLLKAMQLRYADHTQLINKNIQLPIEAYQNHCECQTIEELQRIRHNHDALHMETLVIRERLLGTESSKVIYSISTMGAVYADEKKFDRCLSLWLRVLYLRKISVSSMKHDLLTFAKTFGVMIDLQVNINTDVWIQVFQNTIEELHRNRLSLKASTENTSQQQLEKQNFDDNCYTLLFPSLSTVKLLLDCSVNVNANDKKRDTPLHIIANYRNIHNTDYKDVPSIIMELINNGAHMDAVNENRETPIDRAHAKEIKIILQTRRKLSLKCMASTAIVNFDLDYSGQLSKSLIDFIKQHTTNA</sequence>
<feature type="repeat" description="ANK" evidence="7">
    <location>
        <begin position="269"/>
        <end position="301"/>
    </location>
</feature>
<dbReference type="SMART" id="SM00248">
    <property type="entry name" value="ANK"/>
    <property type="match status" value="8"/>
</dbReference>
<dbReference type="PROSITE" id="PS50088">
    <property type="entry name" value="ANK_REPEAT"/>
    <property type="match status" value="5"/>
</dbReference>
<feature type="repeat" description="ANK" evidence="7">
    <location>
        <begin position="336"/>
        <end position="368"/>
    </location>
</feature>
<dbReference type="OrthoDB" id="4429489at2759"/>
<dbReference type="Pfam" id="PF02493">
    <property type="entry name" value="MORN"/>
    <property type="match status" value="3"/>
</dbReference>
<evidence type="ECO:0000256" key="6">
    <source>
        <dbReference type="ARBA" id="ARBA00072197"/>
    </source>
</evidence>
<feature type="repeat" description="ANK" evidence="7">
    <location>
        <begin position="369"/>
        <end position="401"/>
    </location>
</feature>
<dbReference type="SUPFAM" id="SSF82185">
    <property type="entry name" value="Histone H3 K4-specific methyltransferase SET7/9 N-terminal domain"/>
    <property type="match status" value="1"/>
</dbReference>
<keyword evidence="10" id="KW-1185">Reference proteome</keyword>
<evidence type="ECO:0000313" key="8">
    <source>
        <dbReference type="EMBL" id="CAF1330818.1"/>
    </source>
</evidence>
<evidence type="ECO:0000256" key="5">
    <source>
        <dbReference type="ARBA" id="ARBA00038500"/>
    </source>
</evidence>
<name>A0A815FWI2_9BILA</name>
<dbReference type="Proteomes" id="UP000681722">
    <property type="component" value="Unassembled WGS sequence"/>
</dbReference>
<dbReference type="EMBL" id="CAJNOQ010013891">
    <property type="protein sequence ID" value="CAF1330818.1"/>
    <property type="molecule type" value="Genomic_DNA"/>
</dbReference>
<evidence type="ECO:0000256" key="7">
    <source>
        <dbReference type="PROSITE-ProRule" id="PRU00023"/>
    </source>
</evidence>
<evidence type="ECO:0000256" key="1">
    <source>
        <dbReference type="ARBA" id="ARBA00004906"/>
    </source>
</evidence>
<evidence type="ECO:0000256" key="2">
    <source>
        <dbReference type="ARBA" id="ARBA00022737"/>
    </source>
</evidence>
<accession>A0A815FWI2</accession>
<dbReference type="SMART" id="SM00698">
    <property type="entry name" value="MORN"/>
    <property type="match status" value="3"/>
</dbReference>
<dbReference type="Gene3D" id="1.25.40.20">
    <property type="entry name" value="Ankyrin repeat-containing domain"/>
    <property type="match status" value="3"/>
</dbReference>
<feature type="repeat" description="ANK" evidence="7">
    <location>
        <begin position="302"/>
        <end position="334"/>
    </location>
</feature>
<dbReference type="GO" id="GO:0005737">
    <property type="term" value="C:cytoplasm"/>
    <property type="evidence" value="ECO:0007669"/>
    <property type="project" value="UniProtKB-SubCell"/>
</dbReference>
<keyword evidence="2" id="KW-0677">Repeat</keyword>
<dbReference type="EMBL" id="CAJOBC010053043">
    <property type="protein sequence ID" value="CAF4184218.1"/>
    <property type="molecule type" value="Genomic_DNA"/>
</dbReference>
<keyword evidence="3" id="KW-0833">Ubl conjugation pathway</keyword>
<evidence type="ECO:0000313" key="10">
    <source>
        <dbReference type="Proteomes" id="UP000663829"/>
    </source>
</evidence>
<dbReference type="PROSITE" id="PS50297">
    <property type="entry name" value="ANK_REP_REGION"/>
    <property type="match status" value="4"/>
</dbReference>
<dbReference type="PANTHER" id="PTHR24173">
    <property type="entry name" value="ANKYRIN REPEAT CONTAINING"/>
    <property type="match status" value="1"/>
</dbReference>